<dbReference type="OrthoDB" id="414075at2759"/>
<evidence type="ECO:0000259" key="3">
    <source>
        <dbReference type="PROSITE" id="PS50103"/>
    </source>
</evidence>
<dbReference type="GO" id="GO:0034472">
    <property type="term" value="P:snRNA 3'-end processing"/>
    <property type="evidence" value="ECO:0007669"/>
    <property type="project" value="TreeGrafter"/>
</dbReference>
<keyword evidence="1" id="KW-0479">Metal-binding</keyword>
<dbReference type="AlphaFoldDB" id="A0A915Z7R0"/>
<evidence type="ECO:0000313" key="4">
    <source>
        <dbReference type="EMBL" id="CAB5365214.1"/>
    </source>
</evidence>
<evidence type="ECO:0000256" key="1">
    <source>
        <dbReference type="PROSITE-ProRule" id="PRU00723"/>
    </source>
</evidence>
<organism evidence="4 5">
    <name type="scientific">Rhizophagus irregularis</name>
    <dbReference type="NCBI Taxonomy" id="588596"/>
    <lineage>
        <taxon>Eukaryota</taxon>
        <taxon>Fungi</taxon>
        <taxon>Fungi incertae sedis</taxon>
        <taxon>Mucoromycota</taxon>
        <taxon>Glomeromycotina</taxon>
        <taxon>Glomeromycetes</taxon>
        <taxon>Glomerales</taxon>
        <taxon>Glomeraceae</taxon>
        <taxon>Rhizophagus</taxon>
    </lineage>
</organism>
<keyword evidence="1" id="KW-0863">Zinc-finger</keyword>
<protein>
    <recommendedName>
        <fullName evidence="3">C3H1-type domain-containing protein</fullName>
    </recommendedName>
</protein>
<reference evidence="4" key="1">
    <citation type="submission" date="2020-05" db="EMBL/GenBank/DDBJ databases">
        <authorList>
            <person name="Rincon C."/>
            <person name="Sanders R I."/>
            <person name="Robbins C."/>
            <person name="Chaturvedi A."/>
        </authorList>
    </citation>
    <scope>NUCLEOTIDE SEQUENCE</scope>
    <source>
        <strain evidence="4">CHB12</strain>
    </source>
</reference>
<dbReference type="InterPro" id="IPR006941">
    <property type="entry name" value="RNase_CAF1"/>
</dbReference>
<dbReference type="GO" id="GO:0008270">
    <property type="term" value="F:zinc ion binding"/>
    <property type="evidence" value="ECO:0007669"/>
    <property type="project" value="UniProtKB-KW"/>
</dbReference>
<dbReference type="PANTHER" id="PTHR15092:SF37">
    <property type="entry name" value="TARGET OF EGR1 PROTEIN 1"/>
    <property type="match status" value="1"/>
</dbReference>
<feature type="region of interest" description="Disordered" evidence="2">
    <location>
        <begin position="294"/>
        <end position="332"/>
    </location>
</feature>
<feature type="zinc finger region" description="C3H1-type" evidence="1">
    <location>
        <begin position="254"/>
        <end position="282"/>
    </location>
</feature>
<sequence length="402" mass="46634">MPPKSLSFVDVTKENLVSIQHIIEKALNSASFIALDTEFTGLGGKEANTKAPNIEERYVNLCKVVRSHALVAFGLTIFEEVTNDVQRMSESLEKRYNVHNFNFSLLSQVDHIISPQSLQFLSDSGFDFNKQIRKGIPYFPGCDKSNSNLKDPNNIMRSIFFYILSRNVPIVVHNGFFDLIYLYYSFYADLPSKLSTFIADLSEMFLGGIVDTKYIADYVTREKSSFLAYLFRKYEREQFENSSYSNEKKVLNRSQNIKYCEQYAFHGFCKQRMKCGNSHDLDFILDEQAREAETRRKKRKLNQNQERLPKDINQSTEYVSASEPPTLLPSTKPDQFDMYHSAHFDAYMTGFIFARQMLKYGKTKVNNEYKNKLYLMGKNLPLLVEKSQFSKTSNGHNKKKMM</sequence>
<dbReference type="InterPro" id="IPR000571">
    <property type="entry name" value="Znf_CCCH"/>
</dbReference>
<dbReference type="Pfam" id="PF04857">
    <property type="entry name" value="CAF1"/>
    <property type="match status" value="2"/>
</dbReference>
<proteinExistence type="predicted"/>
<comment type="caution">
    <text evidence="4">The sequence shown here is derived from an EMBL/GenBank/DDBJ whole genome shotgun (WGS) entry which is preliminary data.</text>
</comment>
<dbReference type="GO" id="GO:0017069">
    <property type="term" value="F:snRNA binding"/>
    <property type="evidence" value="ECO:0007669"/>
    <property type="project" value="TreeGrafter"/>
</dbReference>
<dbReference type="PROSITE" id="PS50103">
    <property type="entry name" value="ZF_C3H1"/>
    <property type="match status" value="1"/>
</dbReference>
<evidence type="ECO:0000256" key="2">
    <source>
        <dbReference type="SAM" id="MobiDB-lite"/>
    </source>
</evidence>
<keyword evidence="1" id="KW-0862">Zinc</keyword>
<dbReference type="GO" id="GO:0015030">
    <property type="term" value="C:Cajal body"/>
    <property type="evidence" value="ECO:0007669"/>
    <property type="project" value="TreeGrafter"/>
</dbReference>
<name>A0A915Z7R0_9GLOM</name>
<accession>A0A915Z7R0</accession>
<dbReference type="PANTHER" id="PTHR15092">
    <property type="entry name" value="POLY A -SPECIFIC RIBONUCLEASE/TARGET OF EGR1, MEMBER 1"/>
    <property type="match status" value="1"/>
</dbReference>
<dbReference type="Proteomes" id="UP000684084">
    <property type="component" value="Unassembled WGS sequence"/>
</dbReference>
<dbReference type="EMBL" id="CAGKOT010000021">
    <property type="protein sequence ID" value="CAB5365214.1"/>
    <property type="molecule type" value="Genomic_DNA"/>
</dbReference>
<dbReference type="InterPro" id="IPR051181">
    <property type="entry name" value="CAF1_poly(A)_ribonucleases"/>
</dbReference>
<feature type="domain" description="C3H1-type" evidence="3">
    <location>
        <begin position="254"/>
        <end position="282"/>
    </location>
</feature>
<evidence type="ECO:0000313" key="5">
    <source>
        <dbReference type="Proteomes" id="UP000684084"/>
    </source>
</evidence>
<gene>
    <name evidence="4" type="ORF">CHRIB12_LOCUS10269</name>
</gene>
<feature type="compositionally biased region" description="Polar residues" evidence="2">
    <location>
        <begin position="302"/>
        <end position="319"/>
    </location>
</feature>
<dbReference type="VEuPathDB" id="FungiDB:RhiirFUN_022622"/>
<dbReference type="GO" id="GO:0000175">
    <property type="term" value="F:3'-5'-RNA exonuclease activity"/>
    <property type="evidence" value="ECO:0007669"/>
    <property type="project" value="TreeGrafter"/>
</dbReference>